<gene>
    <name evidence="1" type="ORF">FGIG_06170</name>
</gene>
<accession>A0A504YFJ2</accession>
<evidence type="ECO:0000313" key="1">
    <source>
        <dbReference type="EMBL" id="TPP59125.1"/>
    </source>
</evidence>
<reference evidence="1 2" key="1">
    <citation type="submission" date="2019-04" db="EMBL/GenBank/DDBJ databases">
        <title>Annotation for the trematode Fasciola gigantica.</title>
        <authorList>
            <person name="Choi Y.-J."/>
        </authorList>
    </citation>
    <scope>NUCLEOTIDE SEQUENCE [LARGE SCALE GENOMIC DNA]</scope>
    <source>
        <strain evidence="1">Uganda_cow_1</strain>
    </source>
</reference>
<evidence type="ECO:0000313" key="2">
    <source>
        <dbReference type="Proteomes" id="UP000316759"/>
    </source>
</evidence>
<dbReference type="AlphaFoldDB" id="A0A504YFJ2"/>
<dbReference type="EMBL" id="SUNJ01011140">
    <property type="protein sequence ID" value="TPP59125.1"/>
    <property type="molecule type" value="Genomic_DNA"/>
</dbReference>
<name>A0A504YFJ2_FASGI</name>
<protein>
    <submittedName>
        <fullName evidence="1">Uncharacterized protein</fullName>
    </submittedName>
</protein>
<keyword evidence="2" id="KW-1185">Reference proteome</keyword>
<organism evidence="1 2">
    <name type="scientific">Fasciola gigantica</name>
    <name type="common">Giant liver fluke</name>
    <dbReference type="NCBI Taxonomy" id="46835"/>
    <lineage>
        <taxon>Eukaryota</taxon>
        <taxon>Metazoa</taxon>
        <taxon>Spiralia</taxon>
        <taxon>Lophotrochozoa</taxon>
        <taxon>Platyhelminthes</taxon>
        <taxon>Trematoda</taxon>
        <taxon>Digenea</taxon>
        <taxon>Plagiorchiida</taxon>
        <taxon>Echinostomata</taxon>
        <taxon>Echinostomatoidea</taxon>
        <taxon>Fasciolidae</taxon>
        <taxon>Fasciola</taxon>
    </lineage>
</organism>
<dbReference type="STRING" id="46835.A0A504YFJ2"/>
<proteinExistence type="predicted"/>
<sequence>MKGLETNFGSLSLGDTPQQLADPSYSYTNDPQLLNIFESLPSAGTTSNGPRFGRCSGAIGCVNVKGYSMGNHWGLVDKLKNVGLFSTPPPMQINGFAEQNNFNHKPYGKSYNEQQTWPQQNPRKLGQELFGRQKRGLNFQLFDSSPVNQSGLSWTPVKPIALFTDVESHQTI</sequence>
<dbReference type="Proteomes" id="UP000316759">
    <property type="component" value="Unassembled WGS sequence"/>
</dbReference>
<comment type="caution">
    <text evidence="1">The sequence shown here is derived from an EMBL/GenBank/DDBJ whole genome shotgun (WGS) entry which is preliminary data.</text>
</comment>